<dbReference type="Pfam" id="PF15868">
    <property type="entry name" value="MBF2"/>
    <property type="match status" value="1"/>
</dbReference>
<dbReference type="InterPro" id="IPR031734">
    <property type="entry name" value="MBF2"/>
</dbReference>
<feature type="signal peptide" evidence="1">
    <location>
        <begin position="1"/>
        <end position="19"/>
    </location>
</feature>
<accession>A0A9P0HL22</accession>
<organism evidence="2 3">
    <name type="scientific">Nezara viridula</name>
    <name type="common">Southern green stink bug</name>
    <name type="synonym">Cimex viridulus</name>
    <dbReference type="NCBI Taxonomy" id="85310"/>
    <lineage>
        <taxon>Eukaryota</taxon>
        <taxon>Metazoa</taxon>
        <taxon>Ecdysozoa</taxon>
        <taxon>Arthropoda</taxon>
        <taxon>Hexapoda</taxon>
        <taxon>Insecta</taxon>
        <taxon>Pterygota</taxon>
        <taxon>Neoptera</taxon>
        <taxon>Paraneoptera</taxon>
        <taxon>Hemiptera</taxon>
        <taxon>Heteroptera</taxon>
        <taxon>Panheteroptera</taxon>
        <taxon>Pentatomomorpha</taxon>
        <taxon>Pentatomoidea</taxon>
        <taxon>Pentatomidae</taxon>
        <taxon>Pentatominae</taxon>
        <taxon>Nezara</taxon>
    </lineage>
</organism>
<proteinExistence type="predicted"/>
<evidence type="ECO:0000313" key="3">
    <source>
        <dbReference type="Proteomes" id="UP001152798"/>
    </source>
</evidence>
<keyword evidence="3" id="KW-1185">Reference proteome</keyword>
<dbReference type="AlphaFoldDB" id="A0A9P0HL22"/>
<evidence type="ECO:0000313" key="2">
    <source>
        <dbReference type="EMBL" id="CAH1403637.1"/>
    </source>
</evidence>
<sequence>MKPDTLLAASMVLILQAHSSHTGFIFGSRCHGKNHNFVVGNNTSQYKLLFMDRVNFKSTQVSGGNPIVKNYPGEGKLPTGIIKLIEVQDLINNGCGGTVTILGGGVDYSHVILNYAPIRGYGINFVVNIYGT</sequence>
<reference evidence="2" key="1">
    <citation type="submission" date="2022-01" db="EMBL/GenBank/DDBJ databases">
        <authorList>
            <person name="King R."/>
        </authorList>
    </citation>
    <scope>NUCLEOTIDE SEQUENCE</scope>
</reference>
<dbReference type="PANTHER" id="PTHR37685:SF1">
    <property type="entry name" value="GEO11136P1-RELATED"/>
    <property type="match status" value="1"/>
</dbReference>
<keyword evidence="1" id="KW-0732">Signal</keyword>
<dbReference type="Proteomes" id="UP001152798">
    <property type="component" value="Chromosome 5"/>
</dbReference>
<name>A0A9P0HL22_NEZVI</name>
<dbReference type="PANTHER" id="PTHR37685">
    <property type="entry name" value="GEO11136P1-RELATED"/>
    <property type="match status" value="1"/>
</dbReference>
<gene>
    <name evidence="2" type="ORF">NEZAVI_LOCUS12220</name>
</gene>
<feature type="chain" id="PRO_5040215310" evidence="1">
    <location>
        <begin position="20"/>
        <end position="132"/>
    </location>
</feature>
<protein>
    <submittedName>
        <fullName evidence="2">Uncharacterized protein</fullName>
    </submittedName>
</protein>
<dbReference type="EMBL" id="OV725081">
    <property type="protein sequence ID" value="CAH1403637.1"/>
    <property type="molecule type" value="Genomic_DNA"/>
</dbReference>
<evidence type="ECO:0000256" key="1">
    <source>
        <dbReference type="SAM" id="SignalP"/>
    </source>
</evidence>